<keyword evidence="5" id="KW-0186">Copper</keyword>
<proteinExistence type="inferred from homology"/>
<protein>
    <submittedName>
        <fullName evidence="12">Multicopper oxidase</fullName>
    </submittedName>
</protein>
<dbReference type="Proteomes" id="UP000070121">
    <property type="component" value="Unassembled WGS sequence"/>
</dbReference>
<comment type="similarity">
    <text evidence="1">Belongs to the multicopper oxidase family.</text>
</comment>
<dbReference type="PROSITE" id="PS00080">
    <property type="entry name" value="MULTICOPPER_OXIDASE2"/>
    <property type="match status" value="1"/>
</dbReference>
<feature type="compositionally biased region" description="Polar residues" evidence="7">
    <location>
        <begin position="17"/>
        <end position="35"/>
    </location>
</feature>
<feature type="domain" description="Plastocyanin-like" evidence="11">
    <location>
        <begin position="146"/>
        <end position="260"/>
    </location>
</feature>
<feature type="region of interest" description="Disordered" evidence="7">
    <location>
        <begin position="1"/>
        <end position="64"/>
    </location>
</feature>
<dbReference type="EMBL" id="JFFI01002600">
    <property type="protein sequence ID" value="KXH28963.1"/>
    <property type="molecule type" value="Genomic_DNA"/>
</dbReference>
<organism evidence="12 13">
    <name type="scientific">Colletotrichum salicis</name>
    <dbReference type="NCBI Taxonomy" id="1209931"/>
    <lineage>
        <taxon>Eukaryota</taxon>
        <taxon>Fungi</taxon>
        <taxon>Dikarya</taxon>
        <taxon>Ascomycota</taxon>
        <taxon>Pezizomycotina</taxon>
        <taxon>Sordariomycetes</taxon>
        <taxon>Hypocreomycetidae</taxon>
        <taxon>Glomerellales</taxon>
        <taxon>Glomerellaceae</taxon>
        <taxon>Colletotrichum</taxon>
        <taxon>Colletotrichum acutatum species complex</taxon>
    </lineage>
</organism>
<dbReference type="SUPFAM" id="SSF49503">
    <property type="entry name" value="Cupredoxins"/>
    <property type="match status" value="3"/>
</dbReference>
<dbReference type="InterPro" id="IPR008972">
    <property type="entry name" value="Cupredoxin"/>
</dbReference>
<dbReference type="Pfam" id="PF00394">
    <property type="entry name" value="Cu-oxidase"/>
    <property type="match status" value="1"/>
</dbReference>
<dbReference type="PANTHER" id="PTHR11709:SF414">
    <property type="entry name" value="ADR239WP"/>
    <property type="match status" value="1"/>
</dbReference>
<keyword evidence="3" id="KW-0732">Signal</keyword>
<dbReference type="InterPro" id="IPR045087">
    <property type="entry name" value="Cu-oxidase_fam"/>
</dbReference>
<evidence type="ECO:0000259" key="11">
    <source>
        <dbReference type="Pfam" id="PF07732"/>
    </source>
</evidence>
<gene>
    <name evidence="12" type="ORF">CSAL01_11591</name>
</gene>
<keyword evidence="13" id="KW-1185">Reference proteome</keyword>
<dbReference type="InterPro" id="IPR011707">
    <property type="entry name" value="Cu-oxidase-like_N"/>
</dbReference>
<keyword evidence="4" id="KW-0560">Oxidoreductase</keyword>
<evidence type="ECO:0000256" key="4">
    <source>
        <dbReference type="ARBA" id="ARBA00023002"/>
    </source>
</evidence>
<feature type="domain" description="Plastocyanin-like" evidence="9">
    <location>
        <begin position="271"/>
        <end position="416"/>
    </location>
</feature>
<dbReference type="PROSITE" id="PS00079">
    <property type="entry name" value="MULTICOPPER_OXIDASE1"/>
    <property type="match status" value="1"/>
</dbReference>
<dbReference type="InterPro" id="IPR001117">
    <property type="entry name" value="Cu-oxidase_2nd"/>
</dbReference>
<feature type="compositionally biased region" description="Basic and acidic residues" evidence="7">
    <location>
        <begin position="53"/>
        <end position="64"/>
    </location>
</feature>
<evidence type="ECO:0000256" key="1">
    <source>
        <dbReference type="ARBA" id="ARBA00010609"/>
    </source>
</evidence>
<feature type="domain" description="Plastocyanin-like" evidence="10">
    <location>
        <begin position="538"/>
        <end position="664"/>
    </location>
</feature>
<evidence type="ECO:0000256" key="2">
    <source>
        <dbReference type="ARBA" id="ARBA00022723"/>
    </source>
</evidence>
<dbReference type="OrthoDB" id="10255118at2759"/>
<keyword evidence="8" id="KW-0472">Membrane</keyword>
<name>A0A135RZ83_9PEZI</name>
<feature type="transmembrane region" description="Helical" evidence="8">
    <location>
        <begin position="68"/>
        <end position="88"/>
    </location>
</feature>
<dbReference type="STRING" id="1209931.A0A135RZ83"/>
<sequence length="704" mass="79224">MDLEGGSDQERLLSPALTISTDFSLDQSEASSYGSATEEDNGEKSPFLPPQDDGERLQRSRNRPDGSWLSRAFASFLGVLVFFFIFYASDLLYPATAPHHHEAPVYVIKEPIPSSPRLRNLSEYVLGTSWDFNAATSTREYYWTINDATFNPDGIFRPMMLINNQFPGPLIECNEGDTIVVHVRNEAINATAIHFHGMYQNGTNSMDGTVGVTQCPIAPNATLTYRFTVDRQSGTYWFHAHHSNQASDGLVGPLVIHPRDNQTARDRYSTDRVVMISDHYHNTSAELLMDYLQPDQENDEPVPSSGLINGRNYRDCADFDGWNCHNQNARLQSLENFDLAPNERHRLRFINTGAFAEFQVEIDEHPLYITEVDGTDVHPEPFHRLNILPAQRYSVVIETNVTTTDSFWLRARMVTHCFARENPWLDSEVKGIVRYAVADLSGIEKAHKVAPELSEPQSKSWDEAIDVECQDMNTALLRPLDVMPAPNTTATMFLRANFEIGAWRLSRGFFNASTWHANVTSPALHRFMDAAKSDNDTLFPSTTGVNDITFNPENEFVYQTEGIQTVNIIISNFDDGAHPFHIHGHKFFVLKQSPTGYPPGNMAELDEELAASGVLENPLRRDTVTVQGYGWAIVRVVLDNPGVWAFHCHNAWHAEAGMMMMIAARVETAKEWKVASEEEVRLCELPGVEKGARPSDDIWFGNFG</sequence>
<dbReference type="CDD" id="cd13886">
    <property type="entry name" value="CuRO_2_MCO_like_1"/>
    <property type="match status" value="1"/>
</dbReference>
<keyword evidence="8" id="KW-1133">Transmembrane helix</keyword>
<evidence type="ECO:0000313" key="13">
    <source>
        <dbReference type="Proteomes" id="UP000070121"/>
    </source>
</evidence>
<dbReference type="CDD" id="cd13910">
    <property type="entry name" value="CuRO_3_MCO_like_4"/>
    <property type="match status" value="1"/>
</dbReference>
<comment type="caution">
    <text evidence="12">The sequence shown here is derived from an EMBL/GenBank/DDBJ whole genome shotgun (WGS) entry which is preliminary data.</text>
</comment>
<evidence type="ECO:0000259" key="10">
    <source>
        <dbReference type="Pfam" id="PF07731"/>
    </source>
</evidence>
<dbReference type="GO" id="GO:0005507">
    <property type="term" value="F:copper ion binding"/>
    <property type="evidence" value="ECO:0007669"/>
    <property type="project" value="InterPro"/>
</dbReference>
<evidence type="ECO:0000256" key="7">
    <source>
        <dbReference type="SAM" id="MobiDB-lite"/>
    </source>
</evidence>
<keyword evidence="2" id="KW-0479">Metal-binding</keyword>
<evidence type="ECO:0000256" key="8">
    <source>
        <dbReference type="SAM" id="Phobius"/>
    </source>
</evidence>
<dbReference type="CDD" id="cd13857">
    <property type="entry name" value="CuRO_1_Diphenol_Ox"/>
    <property type="match status" value="1"/>
</dbReference>
<evidence type="ECO:0000256" key="3">
    <source>
        <dbReference type="ARBA" id="ARBA00022729"/>
    </source>
</evidence>
<keyword evidence="6" id="KW-0325">Glycoprotein</keyword>
<dbReference type="GO" id="GO:0016491">
    <property type="term" value="F:oxidoreductase activity"/>
    <property type="evidence" value="ECO:0007669"/>
    <property type="project" value="UniProtKB-KW"/>
</dbReference>
<dbReference type="Gene3D" id="2.60.40.420">
    <property type="entry name" value="Cupredoxins - blue copper proteins"/>
    <property type="match status" value="3"/>
</dbReference>
<dbReference type="InterPro" id="IPR033138">
    <property type="entry name" value="Cu_oxidase_CS"/>
</dbReference>
<dbReference type="Pfam" id="PF07731">
    <property type="entry name" value="Cu-oxidase_2"/>
    <property type="match status" value="1"/>
</dbReference>
<keyword evidence="8" id="KW-0812">Transmembrane</keyword>
<dbReference type="Pfam" id="PF07732">
    <property type="entry name" value="Cu-oxidase_3"/>
    <property type="match status" value="1"/>
</dbReference>
<dbReference type="AlphaFoldDB" id="A0A135RZ83"/>
<evidence type="ECO:0000256" key="6">
    <source>
        <dbReference type="ARBA" id="ARBA00023180"/>
    </source>
</evidence>
<dbReference type="InterPro" id="IPR002355">
    <property type="entry name" value="Cu_oxidase_Cu_BS"/>
</dbReference>
<dbReference type="InterPro" id="IPR011706">
    <property type="entry name" value="Cu-oxidase_C"/>
</dbReference>
<evidence type="ECO:0000256" key="5">
    <source>
        <dbReference type="ARBA" id="ARBA00023008"/>
    </source>
</evidence>
<accession>A0A135RZ83</accession>
<evidence type="ECO:0000313" key="12">
    <source>
        <dbReference type="EMBL" id="KXH28963.1"/>
    </source>
</evidence>
<evidence type="ECO:0000259" key="9">
    <source>
        <dbReference type="Pfam" id="PF00394"/>
    </source>
</evidence>
<reference evidence="12 13" key="1">
    <citation type="submission" date="2014-02" db="EMBL/GenBank/DDBJ databases">
        <title>The genome sequence of Colletotrichum salicis CBS 607.94.</title>
        <authorList>
            <person name="Baroncelli R."/>
            <person name="Thon M.R."/>
        </authorList>
    </citation>
    <scope>NUCLEOTIDE SEQUENCE [LARGE SCALE GENOMIC DNA]</scope>
    <source>
        <strain evidence="12 13">CBS 607.94</strain>
    </source>
</reference>
<dbReference type="PANTHER" id="PTHR11709">
    <property type="entry name" value="MULTI-COPPER OXIDASE"/>
    <property type="match status" value="1"/>
</dbReference>